<evidence type="ECO:0000313" key="1">
    <source>
        <dbReference type="EMBL" id="MFD2561640.1"/>
    </source>
</evidence>
<comment type="caution">
    <text evidence="1">The sequence shown here is derived from an EMBL/GenBank/DDBJ whole genome shotgun (WGS) entry which is preliminary data.</text>
</comment>
<proteinExistence type="predicted"/>
<dbReference type="PROSITE" id="PS51257">
    <property type="entry name" value="PROKAR_LIPOPROTEIN"/>
    <property type="match status" value="1"/>
</dbReference>
<organism evidence="1 2">
    <name type="scientific">Aquimarina rubra</name>
    <dbReference type="NCBI Taxonomy" id="1920033"/>
    <lineage>
        <taxon>Bacteria</taxon>
        <taxon>Pseudomonadati</taxon>
        <taxon>Bacteroidota</taxon>
        <taxon>Flavobacteriia</taxon>
        <taxon>Flavobacteriales</taxon>
        <taxon>Flavobacteriaceae</taxon>
        <taxon>Aquimarina</taxon>
    </lineage>
</organism>
<dbReference type="Proteomes" id="UP001597319">
    <property type="component" value="Unassembled WGS sequence"/>
</dbReference>
<protein>
    <recommendedName>
        <fullName evidence="3">Lipoprotein</fullName>
    </recommendedName>
</protein>
<dbReference type="RefSeq" id="WP_378289515.1">
    <property type="nucleotide sequence ID" value="NZ_JBHULE010000002.1"/>
</dbReference>
<keyword evidence="2" id="KW-1185">Reference proteome</keyword>
<evidence type="ECO:0000313" key="2">
    <source>
        <dbReference type="Proteomes" id="UP001597319"/>
    </source>
</evidence>
<sequence>MKTKKLILAAFSLFVIGCSVDESKELLTVEENLITVKESNKEMNQSNLDLSTCEETNRTINIFWRVPLTNTQKNDIRTFFEQNYGKHPLTAIDPNGRNETWIFNLSIIQLPALSNNSDTDECDRANDVVKEAIIVQEEIDLDD</sequence>
<evidence type="ECO:0008006" key="3">
    <source>
        <dbReference type="Google" id="ProtNLM"/>
    </source>
</evidence>
<name>A0ABW5LAQ7_9FLAO</name>
<dbReference type="EMBL" id="JBHULE010000002">
    <property type="protein sequence ID" value="MFD2561640.1"/>
    <property type="molecule type" value="Genomic_DNA"/>
</dbReference>
<reference evidence="2" key="1">
    <citation type="journal article" date="2019" name="Int. J. Syst. Evol. Microbiol.">
        <title>The Global Catalogue of Microorganisms (GCM) 10K type strain sequencing project: providing services to taxonomists for standard genome sequencing and annotation.</title>
        <authorList>
            <consortium name="The Broad Institute Genomics Platform"/>
            <consortium name="The Broad Institute Genome Sequencing Center for Infectious Disease"/>
            <person name="Wu L."/>
            <person name="Ma J."/>
        </authorList>
    </citation>
    <scope>NUCLEOTIDE SEQUENCE [LARGE SCALE GENOMIC DNA]</scope>
    <source>
        <strain evidence="2">KCTC 52274</strain>
    </source>
</reference>
<gene>
    <name evidence="1" type="ORF">ACFSR1_03090</name>
</gene>
<accession>A0ABW5LAQ7</accession>